<dbReference type="HOGENOM" id="CLU_031111_0_0_9"/>
<dbReference type="Pfam" id="PF09960">
    <property type="entry name" value="DUF2194"/>
    <property type="match status" value="1"/>
</dbReference>
<evidence type="ECO:0000313" key="1">
    <source>
        <dbReference type="EMBL" id="AEC01115.1"/>
    </source>
</evidence>
<name>C9LWX4_SELS3</name>
<reference evidence="1 4" key="2">
    <citation type="submission" date="2011-04" db="EMBL/GenBank/DDBJ databases">
        <title>The complete genome of Selenomonas sputigena DSM 20758.</title>
        <authorList>
            <consortium name="US DOE Joint Genome Institute (JGI-PGF)"/>
            <person name="Lucas S."/>
            <person name="Copeland A."/>
            <person name="Lapidus A."/>
            <person name="Bruce D."/>
            <person name="Goodwin L."/>
            <person name="Pitluck S."/>
            <person name="Peters L."/>
            <person name="Kyrpides N."/>
            <person name="Mavromatis K."/>
            <person name="Ivanova N."/>
            <person name="Ovchinnikova G."/>
            <person name="Teshima H."/>
            <person name="Detter J.C."/>
            <person name="Tapia R."/>
            <person name="Han C."/>
            <person name="Land M."/>
            <person name="Hauser L."/>
            <person name="Markowitz V."/>
            <person name="Cheng J.-F."/>
            <person name="Hugenholtz P."/>
            <person name="Woyke T."/>
            <person name="Wu D."/>
            <person name="Gronow S."/>
            <person name="Wellnitz S."/>
            <person name="Schneider S."/>
            <person name="Klenk H.-P."/>
            <person name="Eisen J.A."/>
        </authorList>
    </citation>
    <scope>NUCLEOTIDE SEQUENCE [LARGE SCALE GENOMIC DNA]</scope>
    <source>
        <strain evidence="1">ATCC 35185</strain>
        <strain evidence="4">ATCC 35185 / DSM 20758 / VPI D19B-28</strain>
    </source>
</reference>
<dbReference type="EMBL" id="CP002637">
    <property type="protein sequence ID" value="AEC01115.1"/>
    <property type="molecule type" value="Genomic_DNA"/>
</dbReference>
<accession>C9LWX4</accession>
<dbReference type="EMBL" id="ACKP02000046">
    <property type="protein sequence ID" value="EEX76650.1"/>
    <property type="molecule type" value="Genomic_DNA"/>
</dbReference>
<keyword evidence="4" id="KW-1185">Reference proteome</keyword>
<proteinExistence type="predicted"/>
<dbReference type="RefSeq" id="WP_006193287.1">
    <property type="nucleotide sequence ID" value="NC_015437.1"/>
</dbReference>
<dbReference type="eggNOG" id="COG4878">
    <property type="taxonomic scope" value="Bacteria"/>
</dbReference>
<evidence type="ECO:0000313" key="3">
    <source>
        <dbReference type="Proteomes" id="UP000003505"/>
    </source>
</evidence>
<protein>
    <recommendedName>
        <fullName evidence="5">DUF2194 domain-containing protein</fullName>
    </recommendedName>
</protein>
<dbReference type="STRING" id="546271.Selsp_2169"/>
<organism evidence="2 3">
    <name type="scientific">Selenomonas sputigena (strain ATCC 35185 / DSM 20758 / CCUG 44933 / VPI D19B-28)</name>
    <dbReference type="NCBI Taxonomy" id="546271"/>
    <lineage>
        <taxon>Bacteria</taxon>
        <taxon>Bacillati</taxon>
        <taxon>Bacillota</taxon>
        <taxon>Negativicutes</taxon>
        <taxon>Selenomonadales</taxon>
        <taxon>Selenomonadaceae</taxon>
        <taxon>Selenomonas</taxon>
    </lineage>
</organism>
<evidence type="ECO:0000313" key="2">
    <source>
        <dbReference type="EMBL" id="EEX76650.1"/>
    </source>
</evidence>
<dbReference type="Proteomes" id="UP000011124">
    <property type="component" value="Chromosome"/>
</dbReference>
<dbReference type="SUPFAM" id="SSF52317">
    <property type="entry name" value="Class I glutamine amidotransferase-like"/>
    <property type="match status" value="1"/>
</dbReference>
<evidence type="ECO:0000313" key="4">
    <source>
        <dbReference type="Proteomes" id="UP000011124"/>
    </source>
</evidence>
<dbReference type="AlphaFoldDB" id="C9LWX4"/>
<dbReference type="OrthoDB" id="9761886at2"/>
<dbReference type="PROSITE" id="PS51257">
    <property type="entry name" value="PROKAR_LIPOPROTEIN"/>
    <property type="match status" value="1"/>
</dbReference>
<gene>
    <name evidence="1" type="ordered locus">Selsp_2169</name>
    <name evidence="2" type="ORF">SELSPUOL_01980</name>
</gene>
<dbReference type="InterPro" id="IPR029062">
    <property type="entry name" value="Class_I_gatase-like"/>
</dbReference>
<evidence type="ECO:0008006" key="5">
    <source>
        <dbReference type="Google" id="ProtNLM"/>
    </source>
</evidence>
<dbReference type="InterPro" id="IPR018695">
    <property type="entry name" value="DUF2194"/>
</dbReference>
<dbReference type="KEGG" id="ssg:Selsp_2169"/>
<dbReference type="CDD" id="cd10924">
    <property type="entry name" value="CE4_COG4878"/>
    <property type="match status" value="1"/>
</dbReference>
<dbReference type="Proteomes" id="UP000003505">
    <property type="component" value="Unassembled WGS sequence"/>
</dbReference>
<sequence>MNKRSLCLLLFIAFLLGCFFQYSRFDGFLHLDARGNRTLADRVLRSMPPEGEEIAREKFLIVYDPADVLSMYARHNMEKILKEKRKDYESRTVYDTRPFDGAYQGVALATGRLDAVKLLPALLDYVRSGGTLLALQKIEQTPENPLPAAILQDFGIASVGEPADVHGIHIRTNFLVGGKDFRFGENSAFTTQVNRVDLTEDAAVQIESADGAPLLWEKSLGAGRIYAYNGVERDDKTNLGIFTAMAAHCGEDAIYPVVGVKIFVLDDFPAPVPEGDFSRIYDELGVDTETFYRQIWWPFIRRLAQEEDIRYTGAIIETYGAQVKGPFRPLGGRAARDGLIIYGRELLNMGGELGLHGYNHQPLAPAGYGQPRLNYVPWESQADMEEALSELRNYVKSVYPDYDFRFYVPPSNIMSPEGKAAIRKVFPEVIAFGSLFDGPANERAYYQDFERKDGVFELPRISSGHEDDGLMLWQEISALNYIGVFSHFIHPDELFYEESANMTWQGMSEGLKSFMHKIRVRYPWLTAETISDSLPLFSDYFDMDYRVRRTDDRLELYSWGTGGELRFLLRTAKEIERTEGCTAEFADDGVYLVRTSEARACIYWKGEK</sequence>
<reference evidence="2 3" key="1">
    <citation type="submission" date="2009-09" db="EMBL/GenBank/DDBJ databases">
        <authorList>
            <person name="Weinstock G."/>
            <person name="Sodergren E."/>
            <person name="Clifton S."/>
            <person name="Fulton L."/>
            <person name="Fulton B."/>
            <person name="Courtney L."/>
            <person name="Fronick C."/>
            <person name="Harrison M."/>
            <person name="Strong C."/>
            <person name="Farmer C."/>
            <person name="Delahaunty K."/>
            <person name="Markovic C."/>
            <person name="Hall O."/>
            <person name="Minx P."/>
            <person name="Tomlinson C."/>
            <person name="Mitreva M."/>
            <person name="Nelson J."/>
            <person name="Hou S."/>
            <person name="Wollam A."/>
            <person name="Pepin K.H."/>
            <person name="Johnson M."/>
            <person name="Bhonagiri V."/>
            <person name="Nash W.E."/>
            <person name="Warren W."/>
            <person name="Chinwalla A."/>
            <person name="Mardis E.R."/>
            <person name="Wilson R.K."/>
        </authorList>
    </citation>
    <scope>NUCLEOTIDE SEQUENCE [LARGE SCALE GENOMIC DNA]</scope>
    <source>
        <strain evidence="2">ATCC 35185</strain>
        <strain evidence="3">ATCC 35185 / DSM 20758 / VPI D19B-28</strain>
    </source>
</reference>